<dbReference type="KEGG" id="gho:AL542_15620"/>
<dbReference type="STRING" id="673.AL542_15620"/>
<name>A0A377HNN7_GRIHO</name>
<dbReference type="EMBL" id="UGHD01000002">
    <property type="protein sequence ID" value="STO57787.1"/>
    <property type="molecule type" value="Genomic_DNA"/>
</dbReference>
<proteinExistence type="predicted"/>
<dbReference type="AlphaFoldDB" id="A0A377HNN7"/>
<evidence type="ECO:0000313" key="1">
    <source>
        <dbReference type="EMBL" id="STO57787.1"/>
    </source>
</evidence>
<evidence type="ECO:0000313" key="2">
    <source>
        <dbReference type="Proteomes" id="UP000254512"/>
    </source>
</evidence>
<protein>
    <submittedName>
        <fullName evidence="1">Uncharacterized protein</fullName>
    </submittedName>
</protein>
<dbReference type="Proteomes" id="UP000254512">
    <property type="component" value="Unassembled WGS sequence"/>
</dbReference>
<gene>
    <name evidence="1" type="ORF">NCTC11645_02180</name>
</gene>
<reference evidence="1 2" key="1">
    <citation type="submission" date="2018-06" db="EMBL/GenBank/DDBJ databases">
        <authorList>
            <consortium name="Pathogen Informatics"/>
            <person name="Doyle S."/>
        </authorList>
    </citation>
    <scope>NUCLEOTIDE SEQUENCE [LARGE SCALE GENOMIC DNA]</scope>
    <source>
        <strain evidence="1 2">NCTC11645</strain>
    </source>
</reference>
<sequence length="130" mass="14473">MKNRKFALLVNEFAQMIGQSAVSLERDQGLICHYQGCDLRIEDGQRIGLSNQIVVLAVVGQKVASKTQVKINGSFALSKDGYLAEIKKLGCCLVRHIPMPEHPRTLLEEVNNSLTLAKQIRQEIESNVAR</sequence>
<accession>A0A377HNN7</accession>
<organism evidence="1 2">
    <name type="scientific">Grimontia hollisae</name>
    <name type="common">Vibrio hollisae</name>
    <dbReference type="NCBI Taxonomy" id="673"/>
    <lineage>
        <taxon>Bacteria</taxon>
        <taxon>Pseudomonadati</taxon>
        <taxon>Pseudomonadota</taxon>
        <taxon>Gammaproteobacteria</taxon>
        <taxon>Vibrionales</taxon>
        <taxon>Vibrionaceae</taxon>
        <taxon>Grimontia</taxon>
    </lineage>
</organism>